<feature type="domain" description="Bacterial type II secretion system protein E" evidence="4">
    <location>
        <begin position="67"/>
        <end position="270"/>
    </location>
</feature>
<dbReference type="InterPro" id="IPR027417">
    <property type="entry name" value="P-loop_NTPase"/>
</dbReference>
<keyword evidence="3" id="KW-0067">ATP-binding</keyword>
<name>A0A1I4M5A2_9BURK</name>
<evidence type="ECO:0000313" key="5">
    <source>
        <dbReference type="EMBL" id="SFL98411.1"/>
    </source>
</evidence>
<evidence type="ECO:0000313" key="6">
    <source>
        <dbReference type="Proteomes" id="UP000199470"/>
    </source>
</evidence>
<dbReference type="InterPro" id="IPR001482">
    <property type="entry name" value="T2SS/T4SS_dom"/>
</dbReference>
<dbReference type="STRING" id="758825.SAMN02982985_02254"/>
<dbReference type="GO" id="GO:0005886">
    <property type="term" value="C:plasma membrane"/>
    <property type="evidence" value="ECO:0007669"/>
    <property type="project" value="TreeGrafter"/>
</dbReference>
<organism evidence="5 6">
    <name type="scientific">Rugamonas rubra</name>
    <dbReference type="NCBI Taxonomy" id="758825"/>
    <lineage>
        <taxon>Bacteria</taxon>
        <taxon>Pseudomonadati</taxon>
        <taxon>Pseudomonadota</taxon>
        <taxon>Betaproteobacteria</taxon>
        <taxon>Burkholderiales</taxon>
        <taxon>Oxalobacteraceae</taxon>
        <taxon>Telluria group</taxon>
        <taxon>Rugamonas</taxon>
    </lineage>
</organism>
<evidence type="ECO:0000256" key="1">
    <source>
        <dbReference type="ARBA" id="ARBA00006611"/>
    </source>
</evidence>
<dbReference type="GO" id="GO:0016887">
    <property type="term" value="F:ATP hydrolysis activity"/>
    <property type="evidence" value="ECO:0007669"/>
    <property type="project" value="TreeGrafter"/>
</dbReference>
<dbReference type="Pfam" id="PF00437">
    <property type="entry name" value="T2SSE"/>
    <property type="match status" value="1"/>
</dbReference>
<dbReference type="Gene3D" id="3.40.50.300">
    <property type="entry name" value="P-loop containing nucleotide triphosphate hydrolases"/>
    <property type="match status" value="1"/>
</dbReference>
<dbReference type="PANTHER" id="PTHR30258:SF3">
    <property type="entry name" value="SLL1921 PROTEIN"/>
    <property type="match status" value="1"/>
</dbReference>
<keyword evidence="6" id="KW-1185">Reference proteome</keyword>
<sequence length="325" mass="34300">MSHASKVRELDFSDLYLGHPGVAERFSDVPGAPANPLCAGPALRADLDRLAELCRGRLDGTPAASAFQVSHDEVNYRVTVLRAVAGLTFVLRKMAGRVDSLAALGLPQAYLHQLMARELCGLVIVAGAAKSGKTMSACALLRDRLRAHGGVAVTGERPIELPLEGSHGQGICFQTSMPAEPRHFAGAFRQLLRSGAQTILIDEIGDHETAVEVLQASVSGHLIVTTMLADSVAQAVGKLQALASHKLPAERSQALLADGLGAVLHQQLLRGPKVMLKAELLSLRGAAAVRASLRNGDHEMLASELRRQMASMISANAAAQRMAAA</sequence>
<keyword evidence="2" id="KW-0547">Nucleotide-binding</keyword>
<evidence type="ECO:0000259" key="4">
    <source>
        <dbReference type="Pfam" id="PF00437"/>
    </source>
</evidence>
<reference evidence="5 6" key="1">
    <citation type="submission" date="2016-10" db="EMBL/GenBank/DDBJ databases">
        <authorList>
            <person name="de Groot N.N."/>
        </authorList>
    </citation>
    <scope>NUCLEOTIDE SEQUENCE [LARGE SCALE GENOMIC DNA]</scope>
    <source>
        <strain evidence="5 6">ATCC 43154</strain>
    </source>
</reference>
<gene>
    <name evidence="5" type="ORF">SAMN02982985_02254</name>
</gene>
<accession>A0A1I4M5A2</accession>
<dbReference type="AlphaFoldDB" id="A0A1I4M5A2"/>
<protein>
    <submittedName>
        <fullName evidence="5">Twitching motility protein PilT</fullName>
    </submittedName>
</protein>
<dbReference type="SUPFAM" id="SSF52540">
    <property type="entry name" value="P-loop containing nucleoside triphosphate hydrolases"/>
    <property type="match status" value="1"/>
</dbReference>
<evidence type="ECO:0000256" key="2">
    <source>
        <dbReference type="ARBA" id="ARBA00022741"/>
    </source>
</evidence>
<dbReference type="PANTHER" id="PTHR30258">
    <property type="entry name" value="TYPE II SECRETION SYSTEM PROTEIN GSPE-RELATED"/>
    <property type="match status" value="1"/>
</dbReference>
<proteinExistence type="inferred from homology"/>
<dbReference type="EMBL" id="FOTW01000010">
    <property type="protein sequence ID" value="SFL98411.1"/>
    <property type="molecule type" value="Genomic_DNA"/>
</dbReference>
<dbReference type="GO" id="GO:0005524">
    <property type="term" value="F:ATP binding"/>
    <property type="evidence" value="ECO:0007669"/>
    <property type="project" value="UniProtKB-KW"/>
</dbReference>
<comment type="similarity">
    <text evidence="1">Belongs to the GSP E family.</text>
</comment>
<dbReference type="Proteomes" id="UP000199470">
    <property type="component" value="Unassembled WGS sequence"/>
</dbReference>
<evidence type="ECO:0000256" key="3">
    <source>
        <dbReference type="ARBA" id="ARBA00022840"/>
    </source>
</evidence>